<organism evidence="2 3">
    <name type="scientific">Roseivirga pacifica</name>
    <dbReference type="NCBI Taxonomy" id="1267423"/>
    <lineage>
        <taxon>Bacteria</taxon>
        <taxon>Pseudomonadati</taxon>
        <taxon>Bacteroidota</taxon>
        <taxon>Cytophagia</taxon>
        <taxon>Cytophagales</taxon>
        <taxon>Roseivirgaceae</taxon>
        <taxon>Roseivirga</taxon>
    </lineage>
</organism>
<sequence length="543" mass="61304">MNKKLRALLITLLSIFIGGFLFVTFFLEGIMRKQLSAKLDDTFQQYYQISFEDSRNGLNGLKLNIKLLGVKFTTDTVENPLAAQLPAMFFDTDEFDILGIHMMDLLFRSKLSIDQIGLKNPQLLMVAPERGTLSLKAPQKGDSNIKDLLKSLTFKEVMIEGGSGALVYGNNTLDTLYGGDNLSLKGQSLTLDLEKTGAVKDYMSIDGLVMSLENALFIPRFSPYRFAMNSSEMDLKEGKLTNAGVKALPKRNLYQASVNQDFRKTIFNISIDTIDITGLHFKSLLHENTIKAKNIALIQPDITLFQNMNIPRNEQKEKPVFGELITKIPHHLDIDSVLIAHMNLKYEVLAKEQTQPATVYFENVNGYFANFRKNENVADTIYSLLEGKFMGEGDLSLSVDFPLSAPETQTYSGHISAMSFESFNPIFASMGKINLKDGKINNIYFTGKCDKYHNTGQMIFDYQDLKVEFKNKHDKTKWLKSGIANLLVKNNSHDEKSGDRYSVNYHYTRPLYIGELGFLVRGLTDGVAQVVMPKAMYNIYKKN</sequence>
<proteinExistence type="predicted"/>
<dbReference type="RefSeq" id="WP_090259047.1">
    <property type="nucleotide sequence ID" value="NZ_FOIR01000002.1"/>
</dbReference>
<evidence type="ECO:0000313" key="3">
    <source>
        <dbReference type="Proteomes" id="UP000199437"/>
    </source>
</evidence>
<evidence type="ECO:0000256" key="1">
    <source>
        <dbReference type="SAM" id="Phobius"/>
    </source>
</evidence>
<evidence type="ECO:0000313" key="2">
    <source>
        <dbReference type="EMBL" id="SEW30459.1"/>
    </source>
</evidence>
<keyword evidence="1" id="KW-0472">Membrane</keyword>
<dbReference type="STRING" id="1267423.SAMN05216290_2653"/>
<feature type="transmembrane region" description="Helical" evidence="1">
    <location>
        <begin position="7"/>
        <end position="27"/>
    </location>
</feature>
<evidence type="ECO:0008006" key="4">
    <source>
        <dbReference type="Google" id="ProtNLM"/>
    </source>
</evidence>
<name>A0A1I0QS84_9BACT</name>
<dbReference type="GeneID" id="99987345"/>
<keyword evidence="3" id="KW-1185">Reference proteome</keyword>
<keyword evidence="1" id="KW-0812">Transmembrane</keyword>
<dbReference type="EMBL" id="FOIR01000002">
    <property type="protein sequence ID" value="SEW30459.1"/>
    <property type="molecule type" value="Genomic_DNA"/>
</dbReference>
<keyword evidence="1" id="KW-1133">Transmembrane helix</keyword>
<dbReference type="OrthoDB" id="976255at2"/>
<dbReference type="AlphaFoldDB" id="A0A1I0QS84"/>
<accession>A0A1I0QS84</accession>
<reference evidence="3" key="1">
    <citation type="submission" date="2016-10" db="EMBL/GenBank/DDBJ databases">
        <authorList>
            <person name="Varghese N."/>
            <person name="Submissions S."/>
        </authorList>
    </citation>
    <scope>NUCLEOTIDE SEQUENCE [LARGE SCALE GENOMIC DNA]</scope>
    <source>
        <strain evidence="3">CGMCC 1.12402</strain>
    </source>
</reference>
<dbReference type="Proteomes" id="UP000199437">
    <property type="component" value="Unassembled WGS sequence"/>
</dbReference>
<protein>
    <recommendedName>
        <fullName evidence="4">AsmA-like C-terminal region</fullName>
    </recommendedName>
</protein>
<gene>
    <name evidence="2" type="ORF">SAMN05216290_2653</name>
</gene>